<keyword evidence="8" id="KW-1185">Reference proteome</keyword>
<dbReference type="RefSeq" id="WP_052585409.1">
    <property type="nucleotide sequence ID" value="NZ_AOMT01000033.1"/>
</dbReference>
<evidence type="ECO:0000313" key="7">
    <source>
        <dbReference type="EMBL" id="KDN24550.1"/>
    </source>
</evidence>
<dbReference type="eggNOG" id="ENOG50318E8">
    <property type="taxonomic scope" value="Bacteria"/>
</dbReference>
<reference evidence="7 8" key="1">
    <citation type="journal article" date="2014" name="Genome Announc.">
        <title>Draft Genome Sequence of Moraxella bovoculi Strain 237T (ATCC BAA-1259T) Isolated from a Calf with Infectious Bovine Keratoconjunctivitis.</title>
        <authorList>
            <person name="Calcutt M.J."/>
            <person name="Foecking M.F."/>
            <person name="Martin N.T."/>
            <person name="Mhlanga-Mutangadura T."/>
            <person name="Reilly T.J."/>
        </authorList>
    </citation>
    <scope>NUCLEOTIDE SEQUENCE [LARGE SCALE GENOMIC DNA]</scope>
    <source>
        <strain evidence="7 8">237</strain>
    </source>
</reference>
<accession>A0A066UBQ9</accession>
<evidence type="ECO:0000256" key="4">
    <source>
        <dbReference type="ARBA" id="ARBA00023288"/>
    </source>
</evidence>
<dbReference type="EMBL" id="AOMT01000033">
    <property type="protein sequence ID" value="KDN24550.1"/>
    <property type="molecule type" value="Genomic_DNA"/>
</dbReference>
<name>A0A066UBQ9_9GAMM</name>
<proteinExistence type="predicted"/>
<evidence type="ECO:0000256" key="5">
    <source>
        <dbReference type="SAM" id="SignalP"/>
    </source>
</evidence>
<sequence length="132" mass="14057">MKKVTFGAVVACLGLALTGCNNVKPMTATNTPTHQAKTTAQQHQAYSQRFLCNTGLAPVVTFINDSQIRLQVAGATTTTLGITPSGSGSRYSSNTGLFGNHGGQWHQKGDTAVFEYANIHSGEKIEDICRLQ</sequence>
<evidence type="ECO:0000256" key="3">
    <source>
        <dbReference type="ARBA" id="ARBA00023139"/>
    </source>
</evidence>
<evidence type="ECO:0000256" key="1">
    <source>
        <dbReference type="ARBA" id="ARBA00022729"/>
    </source>
</evidence>
<dbReference type="InterPro" id="IPR018660">
    <property type="entry name" value="MliC"/>
</dbReference>
<feature type="chain" id="PRO_5001627065" evidence="5">
    <location>
        <begin position="24"/>
        <end position="132"/>
    </location>
</feature>
<dbReference type="Pfam" id="PF09864">
    <property type="entry name" value="MliC"/>
    <property type="match status" value="1"/>
</dbReference>
<dbReference type="OrthoDB" id="8606823at2"/>
<dbReference type="Proteomes" id="UP000035860">
    <property type="component" value="Unassembled WGS sequence"/>
</dbReference>
<protein>
    <submittedName>
        <fullName evidence="7">Putative lipoprotein</fullName>
    </submittedName>
</protein>
<comment type="caution">
    <text evidence="7">The sequence shown here is derived from an EMBL/GenBank/DDBJ whole genome shotgun (WGS) entry which is preliminary data.</text>
</comment>
<keyword evidence="1 5" id="KW-0732">Signal</keyword>
<evidence type="ECO:0000256" key="2">
    <source>
        <dbReference type="ARBA" id="ARBA00023136"/>
    </source>
</evidence>
<gene>
    <name evidence="7" type="ORF">MBO_08566</name>
</gene>
<dbReference type="Gene3D" id="2.40.128.200">
    <property type="match status" value="1"/>
</dbReference>
<keyword evidence="3" id="KW-0564">Palmitate</keyword>
<dbReference type="AlphaFoldDB" id="A0A066UBQ9"/>
<dbReference type="PROSITE" id="PS51257">
    <property type="entry name" value="PROKAR_LIPOPROTEIN"/>
    <property type="match status" value="1"/>
</dbReference>
<organism evidence="7 8">
    <name type="scientific">Moraxella bovoculi 237</name>
    <dbReference type="NCBI Taxonomy" id="743974"/>
    <lineage>
        <taxon>Bacteria</taxon>
        <taxon>Pseudomonadati</taxon>
        <taxon>Pseudomonadota</taxon>
        <taxon>Gammaproteobacteria</taxon>
        <taxon>Moraxellales</taxon>
        <taxon>Moraxellaceae</taxon>
        <taxon>Moraxella</taxon>
    </lineage>
</organism>
<dbReference type="InterPro" id="IPR036328">
    <property type="entry name" value="MliC_sf"/>
</dbReference>
<evidence type="ECO:0000259" key="6">
    <source>
        <dbReference type="Pfam" id="PF09864"/>
    </source>
</evidence>
<keyword evidence="4 7" id="KW-0449">Lipoprotein</keyword>
<dbReference type="SUPFAM" id="SSF141488">
    <property type="entry name" value="YdhA-like"/>
    <property type="match status" value="1"/>
</dbReference>
<evidence type="ECO:0000313" key="8">
    <source>
        <dbReference type="Proteomes" id="UP000035860"/>
    </source>
</evidence>
<feature type="domain" description="C-type lysozyme inhibitor" evidence="6">
    <location>
        <begin position="51"/>
        <end position="116"/>
    </location>
</feature>
<feature type="signal peptide" evidence="5">
    <location>
        <begin position="1"/>
        <end position="23"/>
    </location>
</feature>
<keyword evidence="2" id="KW-0472">Membrane</keyword>